<comment type="caution">
    <text evidence="1">The sequence shown here is derived from an EMBL/GenBank/DDBJ whole genome shotgun (WGS) entry which is preliminary data.</text>
</comment>
<reference evidence="1" key="1">
    <citation type="submission" date="2020-08" db="EMBL/GenBank/DDBJ databases">
        <title>Multicomponent nature underlies the extraordinary mechanical properties of spider dragline silk.</title>
        <authorList>
            <person name="Kono N."/>
            <person name="Nakamura H."/>
            <person name="Mori M."/>
            <person name="Yoshida Y."/>
            <person name="Ohtoshi R."/>
            <person name="Malay A.D."/>
            <person name="Moran D.A.P."/>
            <person name="Tomita M."/>
            <person name="Numata K."/>
            <person name="Arakawa K."/>
        </authorList>
    </citation>
    <scope>NUCLEOTIDE SEQUENCE</scope>
</reference>
<name>A0A8X6WWS6_9ARAC</name>
<dbReference type="Proteomes" id="UP000886998">
    <property type="component" value="Unassembled WGS sequence"/>
</dbReference>
<dbReference type="AlphaFoldDB" id="A0A8X6WWS6"/>
<accession>A0A8X6WWS6</accession>
<sequence>MSQVVLPQNQMNQVVLPQNQMRQAIHPLNQINQMVLRRSQEKFKFISIFSSRHVFLCGRSWGRVNWRASWGVISGQSSTLHGVKSQSHSPIVSGWLGVPGIPAIGRRRVDLLLCVQGCCGGA</sequence>
<organism evidence="1 2">
    <name type="scientific">Trichonephila inaurata madagascariensis</name>
    <dbReference type="NCBI Taxonomy" id="2747483"/>
    <lineage>
        <taxon>Eukaryota</taxon>
        <taxon>Metazoa</taxon>
        <taxon>Ecdysozoa</taxon>
        <taxon>Arthropoda</taxon>
        <taxon>Chelicerata</taxon>
        <taxon>Arachnida</taxon>
        <taxon>Araneae</taxon>
        <taxon>Araneomorphae</taxon>
        <taxon>Entelegynae</taxon>
        <taxon>Araneoidea</taxon>
        <taxon>Nephilidae</taxon>
        <taxon>Trichonephila</taxon>
        <taxon>Trichonephila inaurata</taxon>
    </lineage>
</organism>
<evidence type="ECO:0000313" key="1">
    <source>
        <dbReference type="EMBL" id="GFY42804.1"/>
    </source>
</evidence>
<protein>
    <submittedName>
        <fullName evidence="1">Uncharacterized protein</fullName>
    </submittedName>
</protein>
<evidence type="ECO:0000313" key="2">
    <source>
        <dbReference type="Proteomes" id="UP000886998"/>
    </source>
</evidence>
<proteinExistence type="predicted"/>
<dbReference type="EMBL" id="BMAV01003327">
    <property type="protein sequence ID" value="GFY42804.1"/>
    <property type="molecule type" value="Genomic_DNA"/>
</dbReference>
<gene>
    <name evidence="1" type="ORF">TNIN_375832</name>
</gene>
<keyword evidence="2" id="KW-1185">Reference proteome</keyword>